<sequence length="258" mass="29927">MATTSLVSWNVNGIRAVVKKGFTDFLKKEKPDVLCLQEVKINDSARDKETFDFQNYTEYWNSAQKPGYAGTAILVSEKLAQPIITNGLGITEFDSEGRVQTAEFENFFLVNAYFPNTRHDLSRLDFKLKFDNALLYHIKKLEKKPVILTGDLNVAHEEIDLANPKENDGNPGFHPEERKWMTKFLKAGFVDTFRFLYPKKVQYSWWSYRFGARRRNVGWRIDYFCISDKLKKQLKQAEILDKVIGSDHCPVRVVIGDR</sequence>
<feature type="binding site" evidence="6">
    <location>
        <position position="38"/>
    </location>
    <ligand>
        <name>Mg(2+)</name>
        <dbReference type="ChEBI" id="CHEBI:18420"/>
        <label>1</label>
    </ligand>
</feature>
<dbReference type="PANTHER" id="PTHR22748:SF6">
    <property type="entry name" value="DNA-(APURINIC OR APYRIMIDINIC SITE) ENDONUCLEASE"/>
    <property type="match status" value="1"/>
</dbReference>
<evidence type="ECO:0000259" key="8">
    <source>
        <dbReference type="Pfam" id="PF03372"/>
    </source>
</evidence>
<dbReference type="GO" id="GO:0003906">
    <property type="term" value="F:DNA-(apurinic or apyrimidinic site) endonuclease activity"/>
    <property type="evidence" value="ECO:0007669"/>
    <property type="project" value="TreeGrafter"/>
</dbReference>
<dbReference type="NCBIfam" id="TIGR00633">
    <property type="entry name" value="xth"/>
    <property type="match status" value="1"/>
</dbReference>
<dbReference type="PROSITE" id="PS00726">
    <property type="entry name" value="AP_NUCLEASE_F1_1"/>
    <property type="match status" value="1"/>
</dbReference>
<dbReference type="GO" id="GO:0003677">
    <property type="term" value="F:DNA binding"/>
    <property type="evidence" value="ECO:0007669"/>
    <property type="project" value="InterPro"/>
</dbReference>
<name>A0A1F6MV58_9BACT</name>
<dbReference type="InterPro" id="IPR004808">
    <property type="entry name" value="AP_endonuc_1"/>
</dbReference>
<dbReference type="GO" id="GO:0008081">
    <property type="term" value="F:phosphoric diester hydrolase activity"/>
    <property type="evidence" value="ECO:0007669"/>
    <property type="project" value="TreeGrafter"/>
</dbReference>
<organism evidence="9 10">
    <name type="scientific">Candidatus Magasanikbacteria bacterium RIFCSPLOWO2_12_FULL_43_12</name>
    <dbReference type="NCBI Taxonomy" id="1798692"/>
    <lineage>
        <taxon>Bacteria</taxon>
        <taxon>Candidatus Magasanikiibacteriota</taxon>
    </lineage>
</organism>
<gene>
    <name evidence="9" type="ORF">A3G00_00385</name>
</gene>
<proteinExistence type="inferred from homology"/>
<dbReference type="AlphaFoldDB" id="A0A1F6MV58"/>
<comment type="cofactor">
    <cofactor evidence="6">
        <name>Mg(2+)</name>
        <dbReference type="ChEBI" id="CHEBI:18420"/>
    </cofactor>
    <cofactor evidence="6">
        <name>Mn(2+)</name>
        <dbReference type="ChEBI" id="CHEBI:29035"/>
    </cofactor>
    <text evidence="6">Probably binds two magnesium or manganese ions per subunit.</text>
</comment>
<dbReference type="InterPro" id="IPR020847">
    <property type="entry name" value="AP_endonuclease_F1_BS"/>
</dbReference>
<dbReference type="SUPFAM" id="SSF56219">
    <property type="entry name" value="DNase I-like"/>
    <property type="match status" value="1"/>
</dbReference>
<dbReference type="GO" id="GO:0006284">
    <property type="term" value="P:base-excision repair"/>
    <property type="evidence" value="ECO:0007669"/>
    <property type="project" value="TreeGrafter"/>
</dbReference>
<feature type="site" description="Important for catalytic activity" evidence="7">
    <location>
        <position position="222"/>
    </location>
</feature>
<feature type="binding site" evidence="6">
    <location>
        <position position="247"/>
    </location>
    <ligand>
        <name>Mg(2+)</name>
        <dbReference type="ChEBI" id="CHEBI:18420"/>
        <label>1</label>
    </ligand>
</feature>
<keyword evidence="3" id="KW-0378">Hydrolase</keyword>
<dbReference type="Proteomes" id="UP000178347">
    <property type="component" value="Unassembled WGS sequence"/>
</dbReference>
<feature type="binding site" evidence="6">
    <location>
        <position position="10"/>
    </location>
    <ligand>
        <name>Mg(2+)</name>
        <dbReference type="ChEBI" id="CHEBI:18420"/>
        <label>1</label>
    </ligand>
</feature>
<dbReference type="GO" id="GO:0008311">
    <property type="term" value="F:double-stranded DNA 3'-5' DNA exonuclease activity"/>
    <property type="evidence" value="ECO:0007669"/>
    <property type="project" value="TreeGrafter"/>
</dbReference>
<evidence type="ECO:0000313" key="9">
    <source>
        <dbReference type="EMBL" id="OGH75586.1"/>
    </source>
</evidence>
<evidence type="ECO:0000256" key="7">
    <source>
        <dbReference type="PIRSR" id="PIRSR604808-3"/>
    </source>
</evidence>
<feature type="active site" description="Proton donor/acceptor" evidence="5">
    <location>
        <position position="151"/>
    </location>
</feature>
<evidence type="ECO:0000256" key="6">
    <source>
        <dbReference type="PIRSR" id="PIRSR604808-2"/>
    </source>
</evidence>
<protein>
    <submittedName>
        <fullName evidence="9">Exodeoxyribonuclease III</fullName>
    </submittedName>
</protein>
<dbReference type="GO" id="GO:0046872">
    <property type="term" value="F:metal ion binding"/>
    <property type="evidence" value="ECO:0007669"/>
    <property type="project" value="UniProtKB-KW"/>
</dbReference>
<feature type="binding site" evidence="6">
    <location>
        <position position="151"/>
    </location>
    <ligand>
        <name>Mg(2+)</name>
        <dbReference type="ChEBI" id="CHEBI:18420"/>
        <label>1</label>
    </ligand>
</feature>
<comment type="similarity">
    <text evidence="1">Belongs to the DNA repair enzymes AP/ExoA family.</text>
</comment>
<comment type="caution">
    <text evidence="9">The sequence shown here is derived from an EMBL/GenBank/DDBJ whole genome shotgun (WGS) entry which is preliminary data.</text>
</comment>
<dbReference type="PROSITE" id="PS51435">
    <property type="entry name" value="AP_NUCLEASE_F1_4"/>
    <property type="match status" value="1"/>
</dbReference>
<evidence type="ECO:0000256" key="2">
    <source>
        <dbReference type="ARBA" id="ARBA00022723"/>
    </source>
</evidence>
<feature type="binding site" evidence="6">
    <location>
        <position position="153"/>
    </location>
    <ligand>
        <name>Mg(2+)</name>
        <dbReference type="ChEBI" id="CHEBI:18420"/>
        <label>1</label>
    </ligand>
</feature>
<dbReference type="Pfam" id="PF03372">
    <property type="entry name" value="Exo_endo_phos"/>
    <property type="match status" value="1"/>
</dbReference>
<feature type="active site" description="Proton acceptor" evidence="5">
    <location>
        <position position="248"/>
    </location>
</feature>
<reference evidence="9 10" key="1">
    <citation type="journal article" date="2016" name="Nat. Commun.">
        <title>Thousands of microbial genomes shed light on interconnected biogeochemical processes in an aquifer system.</title>
        <authorList>
            <person name="Anantharaman K."/>
            <person name="Brown C.T."/>
            <person name="Hug L.A."/>
            <person name="Sharon I."/>
            <person name="Castelle C.J."/>
            <person name="Probst A.J."/>
            <person name="Thomas B.C."/>
            <person name="Singh A."/>
            <person name="Wilkins M.J."/>
            <person name="Karaoz U."/>
            <person name="Brodie E.L."/>
            <person name="Williams K.H."/>
            <person name="Hubbard S.S."/>
            <person name="Banfield J.F."/>
        </authorList>
    </citation>
    <scope>NUCLEOTIDE SEQUENCE [LARGE SCALE GENOMIC DNA]</scope>
</reference>
<dbReference type="NCBIfam" id="TIGR00195">
    <property type="entry name" value="exoDNase_III"/>
    <property type="match status" value="1"/>
</dbReference>
<feature type="binding site" evidence="6">
    <location>
        <position position="248"/>
    </location>
    <ligand>
        <name>Mg(2+)</name>
        <dbReference type="ChEBI" id="CHEBI:18420"/>
        <label>1</label>
    </ligand>
</feature>
<evidence type="ECO:0000313" key="10">
    <source>
        <dbReference type="Proteomes" id="UP000178347"/>
    </source>
</evidence>
<evidence type="ECO:0000256" key="1">
    <source>
        <dbReference type="ARBA" id="ARBA00007092"/>
    </source>
</evidence>
<dbReference type="InterPro" id="IPR036691">
    <property type="entry name" value="Endo/exonu/phosph_ase_sf"/>
</dbReference>
<keyword evidence="4 6" id="KW-0460">Magnesium</keyword>
<evidence type="ECO:0000256" key="4">
    <source>
        <dbReference type="ARBA" id="ARBA00022842"/>
    </source>
</evidence>
<feature type="domain" description="Endonuclease/exonuclease/phosphatase" evidence="8">
    <location>
        <begin position="7"/>
        <end position="248"/>
    </location>
</feature>
<feature type="site" description="Transition state stabilizer" evidence="7">
    <location>
        <position position="153"/>
    </location>
</feature>
<feature type="active site" evidence="5">
    <location>
        <position position="113"/>
    </location>
</feature>
<dbReference type="PANTHER" id="PTHR22748">
    <property type="entry name" value="AP ENDONUCLEASE"/>
    <property type="match status" value="1"/>
</dbReference>
<evidence type="ECO:0000256" key="3">
    <source>
        <dbReference type="ARBA" id="ARBA00022801"/>
    </source>
</evidence>
<evidence type="ECO:0000256" key="5">
    <source>
        <dbReference type="PIRSR" id="PIRSR604808-1"/>
    </source>
</evidence>
<dbReference type="EMBL" id="MFQN01000006">
    <property type="protein sequence ID" value="OGH75586.1"/>
    <property type="molecule type" value="Genomic_DNA"/>
</dbReference>
<accession>A0A1F6MV58</accession>
<keyword evidence="6" id="KW-0464">Manganese</keyword>
<dbReference type="Gene3D" id="3.60.10.10">
    <property type="entry name" value="Endonuclease/exonuclease/phosphatase"/>
    <property type="match status" value="1"/>
</dbReference>
<dbReference type="InterPro" id="IPR005135">
    <property type="entry name" value="Endo/exonuclease/phosphatase"/>
</dbReference>
<feature type="site" description="Interaction with DNA substrate" evidence="7">
    <location>
        <position position="248"/>
    </location>
</feature>
<dbReference type="STRING" id="1798692.A3G00_00385"/>
<dbReference type="CDD" id="cd09087">
    <property type="entry name" value="Ape1-like_AP-endo"/>
    <property type="match status" value="1"/>
</dbReference>
<keyword evidence="2 6" id="KW-0479">Metal-binding</keyword>